<keyword evidence="8" id="KW-1185">Reference proteome</keyword>
<dbReference type="EMBL" id="JBHSJJ010000005">
    <property type="protein sequence ID" value="MFC4872168.1"/>
    <property type="molecule type" value="Genomic_DNA"/>
</dbReference>
<evidence type="ECO:0000256" key="2">
    <source>
        <dbReference type="ARBA" id="ARBA00006706"/>
    </source>
</evidence>
<protein>
    <submittedName>
        <fullName evidence="7">Polyprenyl synthetase family protein</fullName>
        <ecNumber evidence="7">2.5.1.-</ecNumber>
    </submittedName>
</protein>
<dbReference type="PANTHER" id="PTHR12001">
    <property type="entry name" value="GERANYLGERANYL PYROPHOSPHATE SYNTHASE"/>
    <property type="match status" value="1"/>
</dbReference>
<dbReference type="Gene3D" id="1.10.600.10">
    <property type="entry name" value="Farnesyl Diphosphate Synthase"/>
    <property type="match status" value="1"/>
</dbReference>
<dbReference type="PROSITE" id="PS00444">
    <property type="entry name" value="POLYPRENYL_SYNTHASE_2"/>
    <property type="match status" value="1"/>
</dbReference>
<dbReference type="InterPro" id="IPR008949">
    <property type="entry name" value="Isoprenoid_synthase_dom_sf"/>
</dbReference>
<dbReference type="RefSeq" id="WP_377064330.1">
    <property type="nucleotide sequence ID" value="NZ_JBHSJJ010000005.1"/>
</dbReference>
<evidence type="ECO:0000256" key="1">
    <source>
        <dbReference type="ARBA" id="ARBA00001946"/>
    </source>
</evidence>
<reference evidence="8" key="1">
    <citation type="journal article" date="2019" name="Int. J. Syst. Evol. Microbiol.">
        <title>The Global Catalogue of Microorganisms (GCM) 10K type strain sequencing project: providing services to taxonomists for standard genome sequencing and annotation.</title>
        <authorList>
            <consortium name="The Broad Institute Genomics Platform"/>
            <consortium name="The Broad Institute Genome Sequencing Center for Infectious Disease"/>
            <person name="Wu L."/>
            <person name="Ma J."/>
        </authorList>
    </citation>
    <scope>NUCLEOTIDE SEQUENCE [LARGE SCALE GENOMIC DNA]</scope>
    <source>
        <strain evidence="8">CGMCC 4.7466</strain>
    </source>
</reference>
<sequence>MINEKLLREIQKDLENHIEKLNFGGQPEELYEPISYLMELGGKRIRPLLTLLAYRLYRDDYKEVLTPAVAVEVFHNFTLMHDDIMDNAPLRRGEPTVHKKWNANTAILSGDVMLVKAYEMLLEIQEDKLAVCLARFNRTAAEVCEGQQFDMNFENREKVSEEEYLNMIRLKTAVLLGFSLQLGALLAGAPAGDSERLYDFGVNIGIGFQLKDDLLDVYADKSKFGKQVGGDILSNKKTYLLIKALEAAEDGQARELNHWLRSKNFDPEEKVGTVTRIYDQLNIKKLTEQKMKSYFDSGFDQLAALNIKNAENLKLLWRFTHNLVNREK</sequence>
<accession>A0ABV9T134</accession>
<dbReference type="Proteomes" id="UP001595818">
    <property type="component" value="Unassembled WGS sequence"/>
</dbReference>
<keyword evidence="3 6" id="KW-0808">Transferase</keyword>
<dbReference type="Pfam" id="PF00348">
    <property type="entry name" value="polyprenyl_synt"/>
    <property type="match status" value="1"/>
</dbReference>
<dbReference type="CDD" id="cd00685">
    <property type="entry name" value="Trans_IPPS_HT"/>
    <property type="match status" value="1"/>
</dbReference>
<comment type="similarity">
    <text evidence="2 6">Belongs to the FPP/GGPP synthase family.</text>
</comment>
<dbReference type="GO" id="GO:0016740">
    <property type="term" value="F:transferase activity"/>
    <property type="evidence" value="ECO:0007669"/>
    <property type="project" value="UniProtKB-KW"/>
</dbReference>
<comment type="cofactor">
    <cofactor evidence="1">
        <name>Mg(2+)</name>
        <dbReference type="ChEBI" id="CHEBI:18420"/>
    </cofactor>
</comment>
<evidence type="ECO:0000256" key="3">
    <source>
        <dbReference type="ARBA" id="ARBA00022679"/>
    </source>
</evidence>
<evidence type="ECO:0000256" key="5">
    <source>
        <dbReference type="ARBA" id="ARBA00022842"/>
    </source>
</evidence>
<dbReference type="SUPFAM" id="SSF48576">
    <property type="entry name" value="Terpenoid synthases"/>
    <property type="match status" value="1"/>
</dbReference>
<evidence type="ECO:0000313" key="8">
    <source>
        <dbReference type="Proteomes" id="UP001595818"/>
    </source>
</evidence>
<dbReference type="EC" id="2.5.1.-" evidence="7"/>
<name>A0ABV9T134_9BACT</name>
<evidence type="ECO:0000256" key="6">
    <source>
        <dbReference type="RuleBase" id="RU004466"/>
    </source>
</evidence>
<keyword evidence="5" id="KW-0460">Magnesium</keyword>
<dbReference type="SFLD" id="SFLDG01017">
    <property type="entry name" value="Polyprenyl_Transferase_Like"/>
    <property type="match status" value="1"/>
</dbReference>
<comment type="caution">
    <text evidence="7">The sequence shown here is derived from an EMBL/GenBank/DDBJ whole genome shotgun (WGS) entry which is preliminary data.</text>
</comment>
<dbReference type="PANTHER" id="PTHR12001:SF85">
    <property type="entry name" value="SHORT CHAIN ISOPRENYL DIPHOSPHATE SYNTHASE"/>
    <property type="match status" value="1"/>
</dbReference>
<gene>
    <name evidence="7" type="ORF">ACFPFU_10745</name>
</gene>
<proteinExistence type="inferred from homology"/>
<evidence type="ECO:0000313" key="7">
    <source>
        <dbReference type="EMBL" id="MFC4872168.1"/>
    </source>
</evidence>
<organism evidence="7 8">
    <name type="scientific">Negadavirga shengliensis</name>
    <dbReference type="NCBI Taxonomy" id="1389218"/>
    <lineage>
        <taxon>Bacteria</taxon>
        <taxon>Pseudomonadati</taxon>
        <taxon>Bacteroidota</taxon>
        <taxon>Cytophagia</taxon>
        <taxon>Cytophagales</taxon>
        <taxon>Cyclobacteriaceae</taxon>
        <taxon>Negadavirga</taxon>
    </lineage>
</organism>
<dbReference type="PROSITE" id="PS00723">
    <property type="entry name" value="POLYPRENYL_SYNTHASE_1"/>
    <property type="match status" value="1"/>
</dbReference>
<dbReference type="SFLD" id="SFLDS00005">
    <property type="entry name" value="Isoprenoid_Synthase_Type_I"/>
    <property type="match status" value="1"/>
</dbReference>
<dbReference type="InterPro" id="IPR033749">
    <property type="entry name" value="Polyprenyl_synt_CS"/>
</dbReference>
<dbReference type="InterPro" id="IPR000092">
    <property type="entry name" value="Polyprenyl_synt"/>
</dbReference>
<keyword evidence="4" id="KW-0479">Metal-binding</keyword>
<evidence type="ECO:0000256" key="4">
    <source>
        <dbReference type="ARBA" id="ARBA00022723"/>
    </source>
</evidence>